<name>A0A423PSF2_9GAMM</name>
<dbReference type="PANTHER" id="PTHR48027">
    <property type="entry name" value="HETEROGENEOUS NUCLEAR RIBONUCLEOPROTEIN 87F-RELATED"/>
    <property type="match status" value="1"/>
</dbReference>
<evidence type="ECO:0000313" key="4">
    <source>
        <dbReference type="EMBL" id="ROO28514.1"/>
    </source>
</evidence>
<dbReference type="SUPFAM" id="SSF54928">
    <property type="entry name" value="RNA-binding domain, RBD"/>
    <property type="match status" value="1"/>
</dbReference>
<sequence>MNIYVGNLAWATDDDELRSAFEAFGEVSSAKVIMDRETGRSRGFGFVEMPDDNAAKQAIEGMNDKDLGGRTLRVNEARPRDDRPRGPRRF</sequence>
<evidence type="ECO:0000256" key="2">
    <source>
        <dbReference type="SAM" id="MobiDB-lite"/>
    </source>
</evidence>
<keyword evidence="1" id="KW-0694">RNA-binding</keyword>
<dbReference type="InterPro" id="IPR048289">
    <property type="entry name" value="RRM2_NsCP33-like"/>
</dbReference>
<dbReference type="RefSeq" id="WP_123590640.1">
    <property type="nucleotide sequence ID" value="NZ_AYKH01000009.1"/>
</dbReference>
<protein>
    <submittedName>
        <fullName evidence="4">RNA-binding protein</fullName>
    </submittedName>
</protein>
<organism evidence="4 5">
    <name type="scientific">Salinisphaera orenii MK-B5</name>
    <dbReference type="NCBI Taxonomy" id="856730"/>
    <lineage>
        <taxon>Bacteria</taxon>
        <taxon>Pseudomonadati</taxon>
        <taxon>Pseudomonadota</taxon>
        <taxon>Gammaproteobacteria</taxon>
        <taxon>Salinisphaerales</taxon>
        <taxon>Salinisphaeraceae</taxon>
        <taxon>Salinisphaera</taxon>
    </lineage>
</organism>
<feature type="domain" description="RRM" evidence="3">
    <location>
        <begin position="1"/>
        <end position="79"/>
    </location>
</feature>
<dbReference type="InterPro" id="IPR052462">
    <property type="entry name" value="SLIRP/GR-RBP-like"/>
</dbReference>
<evidence type="ECO:0000313" key="5">
    <source>
        <dbReference type="Proteomes" id="UP000283993"/>
    </source>
</evidence>
<dbReference type="CDD" id="cd21608">
    <property type="entry name" value="RRM2_NsCP33_like"/>
    <property type="match status" value="1"/>
</dbReference>
<accession>A0A423PSF2</accession>
<dbReference type="InterPro" id="IPR012677">
    <property type="entry name" value="Nucleotide-bd_a/b_plait_sf"/>
</dbReference>
<dbReference type="InterPro" id="IPR035979">
    <property type="entry name" value="RBD_domain_sf"/>
</dbReference>
<gene>
    <name evidence="4" type="ORF">SAOR_05945</name>
</gene>
<dbReference type="Gene3D" id="3.30.70.330">
    <property type="match status" value="1"/>
</dbReference>
<dbReference type="EMBL" id="AYKH01000009">
    <property type="protein sequence ID" value="ROO28514.1"/>
    <property type="molecule type" value="Genomic_DNA"/>
</dbReference>
<dbReference type="SMART" id="SM00360">
    <property type="entry name" value="RRM"/>
    <property type="match status" value="1"/>
</dbReference>
<keyword evidence="5" id="KW-1185">Reference proteome</keyword>
<dbReference type="Proteomes" id="UP000283993">
    <property type="component" value="Unassembled WGS sequence"/>
</dbReference>
<comment type="caution">
    <text evidence="4">The sequence shown here is derived from an EMBL/GenBank/DDBJ whole genome shotgun (WGS) entry which is preliminary data.</text>
</comment>
<dbReference type="Pfam" id="PF00076">
    <property type="entry name" value="RRM_1"/>
    <property type="match status" value="1"/>
</dbReference>
<reference evidence="4 5" key="1">
    <citation type="submission" date="2013-10" db="EMBL/GenBank/DDBJ databases">
        <title>Salinisphaera orenii MK-B5 Genome Sequencing.</title>
        <authorList>
            <person name="Lai Q."/>
            <person name="Li C."/>
            <person name="Shao Z."/>
        </authorList>
    </citation>
    <scope>NUCLEOTIDE SEQUENCE [LARGE SCALE GENOMIC DNA]</scope>
    <source>
        <strain evidence="4 5">MK-B5</strain>
    </source>
</reference>
<dbReference type="InterPro" id="IPR000504">
    <property type="entry name" value="RRM_dom"/>
</dbReference>
<dbReference type="PROSITE" id="PS50102">
    <property type="entry name" value="RRM"/>
    <property type="match status" value="1"/>
</dbReference>
<evidence type="ECO:0000256" key="1">
    <source>
        <dbReference type="ARBA" id="ARBA00022884"/>
    </source>
</evidence>
<dbReference type="AlphaFoldDB" id="A0A423PSF2"/>
<evidence type="ECO:0000259" key="3">
    <source>
        <dbReference type="PROSITE" id="PS50102"/>
    </source>
</evidence>
<dbReference type="GO" id="GO:0003723">
    <property type="term" value="F:RNA binding"/>
    <property type="evidence" value="ECO:0007669"/>
    <property type="project" value="UniProtKB-KW"/>
</dbReference>
<feature type="region of interest" description="Disordered" evidence="2">
    <location>
        <begin position="64"/>
        <end position="90"/>
    </location>
</feature>
<proteinExistence type="predicted"/>